<sequence length="60" mass="7124">MHIYMDSRRQLHLTPLCSLSFCHLPIHPPFLTLSIPHVFIILFIFIYICFISLFLISYIS</sequence>
<protein>
    <submittedName>
        <fullName evidence="2">Uncharacterized protein</fullName>
    </submittedName>
</protein>
<dbReference type="Proteomes" id="UP000447434">
    <property type="component" value="Chromosome 22"/>
</dbReference>
<accession>A0A6A4NNV7</accession>
<keyword evidence="1" id="KW-0812">Transmembrane</keyword>
<keyword evidence="1" id="KW-0472">Membrane</keyword>
<keyword evidence="3" id="KW-1185">Reference proteome</keyword>
<evidence type="ECO:0000313" key="3">
    <source>
        <dbReference type="Proteomes" id="UP000447434"/>
    </source>
</evidence>
<dbReference type="EMBL" id="WOCE01000022">
    <property type="protein sequence ID" value="KAE9588238.1"/>
    <property type="molecule type" value="Genomic_DNA"/>
</dbReference>
<organism evidence="2 3">
    <name type="scientific">Lupinus albus</name>
    <name type="common">White lupine</name>
    <name type="synonym">Lupinus termis</name>
    <dbReference type="NCBI Taxonomy" id="3870"/>
    <lineage>
        <taxon>Eukaryota</taxon>
        <taxon>Viridiplantae</taxon>
        <taxon>Streptophyta</taxon>
        <taxon>Embryophyta</taxon>
        <taxon>Tracheophyta</taxon>
        <taxon>Spermatophyta</taxon>
        <taxon>Magnoliopsida</taxon>
        <taxon>eudicotyledons</taxon>
        <taxon>Gunneridae</taxon>
        <taxon>Pentapetalae</taxon>
        <taxon>rosids</taxon>
        <taxon>fabids</taxon>
        <taxon>Fabales</taxon>
        <taxon>Fabaceae</taxon>
        <taxon>Papilionoideae</taxon>
        <taxon>50 kb inversion clade</taxon>
        <taxon>genistoids sensu lato</taxon>
        <taxon>core genistoids</taxon>
        <taxon>Genisteae</taxon>
        <taxon>Lupinus</taxon>
    </lineage>
</organism>
<comment type="caution">
    <text evidence="2">The sequence shown here is derived from an EMBL/GenBank/DDBJ whole genome shotgun (WGS) entry which is preliminary data.</text>
</comment>
<evidence type="ECO:0000313" key="2">
    <source>
        <dbReference type="EMBL" id="KAE9588238.1"/>
    </source>
</evidence>
<feature type="transmembrane region" description="Helical" evidence="1">
    <location>
        <begin position="38"/>
        <end position="59"/>
    </location>
</feature>
<dbReference type="AlphaFoldDB" id="A0A6A4NNV7"/>
<evidence type="ECO:0000256" key="1">
    <source>
        <dbReference type="SAM" id="Phobius"/>
    </source>
</evidence>
<name>A0A6A4NNV7_LUPAL</name>
<reference evidence="3" key="1">
    <citation type="journal article" date="2020" name="Nat. Commun.">
        <title>Genome sequence of the cluster root forming white lupin.</title>
        <authorList>
            <person name="Hufnagel B."/>
            <person name="Marques A."/>
            <person name="Soriano A."/>
            <person name="Marques L."/>
            <person name="Divol F."/>
            <person name="Doumas P."/>
            <person name="Sallet E."/>
            <person name="Mancinotti D."/>
            <person name="Carrere S."/>
            <person name="Marande W."/>
            <person name="Arribat S."/>
            <person name="Keller J."/>
            <person name="Huneau C."/>
            <person name="Blein T."/>
            <person name="Aime D."/>
            <person name="Laguerre M."/>
            <person name="Taylor J."/>
            <person name="Schubert V."/>
            <person name="Nelson M."/>
            <person name="Geu-Flores F."/>
            <person name="Crespi M."/>
            <person name="Gallardo-Guerrero K."/>
            <person name="Delaux P.-M."/>
            <person name="Salse J."/>
            <person name="Berges H."/>
            <person name="Guyot R."/>
            <person name="Gouzy J."/>
            <person name="Peret B."/>
        </authorList>
    </citation>
    <scope>NUCLEOTIDE SEQUENCE [LARGE SCALE GENOMIC DNA]</scope>
    <source>
        <strain evidence="3">cv. Amiga</strain>
    </source>
</reference>
<keyword evidence="1" id="KW-1133">Transmembrane helix</keyword>
<gene>
    <name evidence="2" type="ORF">Lalb_Chr22g0353271</name>
</gene>
<proteinExistence type="predicted"/>